<comment type="caution">
    <text evidence="1">The sequence shown here is derived from an EMBL/GenBank/DDBJ whole genome shotgun (WGS) entry which is preliminary data.</text>
</comment>
<proteinExistence type="predicted"/>
<evidence type="ECO:0000313" key="1">
    <source>
        <dbReference type="EMBL" id="GBL82807.1"/>
    </source>
</evidence>
<name>A0A4Y2ATG6_ARAVE</name>
<dbReference type="EMBL" id="BGPR01000030">
    <property type="protein sequence ID" value="GBL82807.1"/>
    <property type="molecule type" value="Genomic_DNA"/>
</dbReference>
<dbReference type="Proteomes" id="UP000499080">
    <property type="component" value="Unassembled WGS sequence"/>
</dbReference>
<reference evidence="1 2" key="1">
    <citation type="journal article" date="2019" name="Sci. Rep.">
        <title>Orb-weaving spider Araneus ventricosus genome elucidates the spidroin gene catalogue.</title>
        <authorList>
            <person name="Kono N."/>
            <person name="Nakamura H."/>
            <person name="Ohtoshi R."/>
            <person name="Moran D.A.P."/>
            <person name="Shinohara A."/>
            <person name="Yoshida Y."/>
            <person name="Fujiwara M."/>
            <person name="Mori M."/>
            <person name="Tomita M."/>
            <person name="Arakawa K."/>
        </authorList>
    </citation>
    <scope>NUCLEOTIDE SEQUENCE [LARGE SCALE GENOMIC DNA]</scope>
</reference>
<accession>A0A4Y2ATG6</accession>
<keyword evidence="2" id="KW-1185">Reference proteome</keyword>
<evidence type="ECO:0000313" key="2">
    <source>
        <dbReference type="Proteomes" id="UP000499080"/>
    </source>
</evidence>
<gene>
    <name evidence="1" type="ORF">AVEN_106336_1</name>
</gene>
<sequence length="110" mass="12854">MPHMFALVAELGCFFSPAETCLDLWISRRALQTWMRIYLASQNSNNSPSPLLRLKRSWQEFKKAQENCLSCPGDPCLHDEWLYHWSQEKNCFPSCSLVELIRVMQTMTPN</sequence>
<protein>
    <submittedName>
        <fullName evidence="1">Uncharacterized protein</fullName>
    </submittedName>
</protein>
<dbReference type="AlphaFoldDB" id="A0A4Y2ATG6"/>
<organism evidence="1 2">
    <name type="scientific">Araneus ventricosus</name>
    <name type="common">Orbweaver spider</name>
    <name type="synonym">Epeira ventricosa</name>
    <dbReference type="NCBI Taxonomy" id="182803"/>
    <lineage>
        <taxon>Eukaryota</taxon>
        <taxon>Metazoa</taxon>
        <taxon>Ecdysozoa</taxon>
        <taxon>Arthropoda</taxon>
        <taxon>Chelicerata</taxon>
        <taxon>Arachnida</taxon>
        <taxon>Araneae</taxon>
        <taxon>Araneomorphae</taxon>
        <taxon>Entelegynae</taxon>
        <taxon>Araneoidea</taxon>
        <taxon>Araneidae</taxon>
        <taxon>Araneus</taxon>
    </lineage>
</organism>